<dbReference type="InterPro" id="IPR036291">
    <property type="entry name" value="NAD(P)-bd_dom_sf"/>
</dbReference>
<dbReference type="GO" id="GO:0016491">
    <property type="term" value="F:oxidoreductase activity"/>
    <property type="evidence" value="ECO:0007669"/>
    <property type="project" value="UniProtKB-KW"/>
</dbReference>
<evidence type="ECO:0000313" key="3">
    <source>
        <dbReference type="Proteomes" id="UP000275865"/>
    </source>
</evidence>
<dbReference type="Gene3D" id="3.40.50.720">
    <property type="entry name" value="NAD(P)-binding Rossmann-like Domain"/>
    <property type="match status" value="1"/>
</dbReference>
<protein>
    <submittedName>
        <fullName evidence="2">SDR family oxidoreductase</fullName>
    </submittedName>
</protein>
<dbReference type="SUPFAM" id="SSF51735">
    <property type="entry name" value="NAD(P)-binding Rossmann-fold domains"/>
    <property type="match status" value="1"/>
</dbReference>
<organism evidence="2 3">
    <name type="scientific">Micromonospora musae</name>
    <dbReference type="NCBI Taxonomy" id="1894970"/>
    <lineage>
        <taxon>Bacteria</taxon>
        <taxon>Bacillati</taxon>
        <taxon>Actinomycetota</taxon>
        <taxon>Actinomycetes</taxon>
        <taxon>Micromonosporales</taxon>
        <taxon>Micromonosporaceae</taxon>
        <taxon>Micromonospora</taxon>
    </lineage>
</organism>
<gene>
    <name evidence="2" type="ORF">D7044_01850</name>
</gene>
<dbReference type="Pfam" id="PF13561">
    <property type="entry name" value="adh_short_C2"/>
    <property type="match status" value="1"/>
</dbReference>
<keyword evidence="1" id="KW-0560">Oxidoreductase</keyword>
<dbReference type="CDD" id="cd05233">
    <property type="entry name" value="SDR_c"/>
    <property type="match status" value="1"/>
</dbReference>
<dbReference type="PRINTS" id="PR00080">
    <property type="entry name" value="SDRFAMILY"/>
</dbReference>
<dbReference type="Proteomes" id="UP000275865">
    <property type="component" value="Unassembled WGS sequence"/>
</dbReference>
<accession>A0A3A9YH01</accession>
<dbReference type="RefSeq" id="WP_120687733.1">
    <property type="nucleotide sequence ID" value="NZ_RAZT01000001.1"/>
</dbReference>
<proteinExistence type="predicted"/>
<comment type="caution">
    <text evidence="2">The sequence shown here is derived from an EMBL/GenBank/DDBJ whole genome shotgun (WGS) entry which is preliminary data.</text>
</comment>
<dbReference type="PANTHER" id="PTHR43975:SF2">
    <property type="entry name" value="EG:BACR7A4.14 PROTEIN-RELATED"/>
    <property type="match status" value="1"/>
</dbReference>
<sequence>MTGSQFDGKTVIVTGAGTGIGRATARAFATQGAQVLVVGRTASRLAETAQGLPGVRALVADVAAPGAAEKIVGSALEHFGRVDVLVNNAAVVRETPGDDASGRHAAGQMVATNLLAPMYLAQAALPQLATQHGVVVNVSTAIGQRGWPMPGGGLYVALKAALETLTRTWAVQFAPHGVRVAAVAPGPIATPIAQHQGLDAGQAEALRKALIAHVPLGRIGQPEEVAFWVTQLARPEAAYTTGVVITVDGGAVVA</sequence>
<dbReference type="AlphaFoldDB" id="A0A3A9YH01"/>
<dbReference type="PANTHER" id="PTHR43975">
    <property type="entry name" value="ZGC:101858"/>
    <property type="match status" value="1"/>
</dbReference>
<evidence type="ECO:0000313" key="2">
    <source>
        <dbReference type="EMBL" id="RKN36415.1"/>
    </source>
</evidence>
<evidence type="ECO:0000256" key="1">
    <source>
        <dbReference type="ARBA" id="ARBA00023002"/>
    </source>
</evidence>
<name>A0A3A9YH01_9ACTN</name>
<dbReference type="FunFam" id="3.40.50.720:FF:000084">
    <property type="entry name" value="Short-chain dehydrogenase reductase"/>
    <property type="match status" value="1"/>
</dbReference>
<dbReference type="EMBL" id="RAZT01000001">
    <property type="protein sequence ID" value="RKN36415.1"/>
    <property type="molecule type" value="Genomic_DNA"/>
</dbReference>
<reference evidence="2 3" key="1">
    <citation type="submission" date="2018-09" db="EMBL/GenBank/DDBJ databases">
        <title>Micromonospora sp. nov. MS1-9, isolated from a root of Musa sp.</title>
        <authorList>
            <person name="Kuncharoen N."/>
            <person name="Kudo T."/>
            <person name="Ohkuma M."/>
            <person name="Yuki M."/>
            <person name="Tanasupawat S."/>
        </authorList>
    </citation>
    <scope>NUCLEOTIDE SEQUENCE [LARGE SCALE GENOMIC DNA]</scope>
    <source>
        <strain evidence="2 3">MS1-9</strain>
    </source>
</reference>
<dbReference type="InterPro" id="IPR002347">
    <property type="entry name" value="SDR_fam"/>
</dbReference>
<dbReference type="PRINTS" id="PR00081">
    <property type="entry name" value="GDHRDH"/>
</dbReference>